<name>A0AAW0MYI6_9GOBI</name>
<dbReference type="GO" id="GO:0070836">
    <property type="term" value="P:caveola assembly"/>
    <property type="evidence" value="ECO:0007669"/>
    <property type="project" value="InterPro"/>
</dbReference>
<dbReference type="GO" id="GO:0000139">
    <property type="term" value="C:Golgi membrane"/>
    <property type="evidence" value="ECO:0007669"/>
    <property type="project" value="UniProtKB-SubCell"/>
</dbReference>
<evidence type="ECO:0000256" key="8">
    <source>
        <dbReference type="SAM" id="Phobius"/>
    </source>
</evidence>
<sequence>MLNSLCTDIMISDECLVECPIDDDEDEEQLALSAPPPPEFASKEPTPSPKPPTAPATPAPSPPAPPVNRDPLGINQHLKVVVSDVLAEPAFPHSIDQVWFYSVHGFEKTRVWSYRILSLLLAIPFALICGISLGLLACLHVWFIVPLAQLSHTFLPCVRSVWICAVNILLAPLFTSLALCCSHIAILFSKNYWQPIKPDKDVV</sequence>
<protein>
    <recommendedName>
        <fullName evidence="6">Caveolin</fullName>
    </recommendedName>
</protein>
<gene>
    <name evidence="9" type="ORF">WMY93_027890</name>
</gene>
<feature type="compositionally biased region" description="Pro residues" evidence="7">
    <location>
        <begin position="46"/>
        <end position="68"/>
    </location>
</feature>
<feature type="transmembrane region" description="Helical" evidence="8">
    <location>
        <begin position="165"/>
        <end position="188"/>
    </location>
</feature>
<evidence type="ECO:0000256" key="5">
    <source>
        <dbReference type="ARBA" id="ARBA00023136"/>
    </source>
</evidence>
<keyword evidence="3 6" id="KW-1003">Cell membrane</keyword>
<evidence type="ECO:0000313" key="9">
    <source>
        <dbReference type="EMBL" id="KAK7884767.1"/>
    </source>
</evidence>
<keyword evidence="8" id="KW-1133">Transmembrane helix</keyword>
<evidence type="ECO:0000256" key="6">
    <source>
        <dbReference type="RuleBase" id="RU000680"/>
    </source>
</evidence>
<evidence type="ECO:0000256" key="1">
    <source>
        <dbReference type="ARBA" id="ARBA00004202"/>
    </source>
</evidence>
<comment type="function">
    <text evidence="6">May act as a scaffolding protein within caveolar membranes. Interacts directly with G-protein alpha subunits and can functionally regulate their activity.</text>
</comment>
<reference evidence="10" key="1">
    <citation type="submission" date="2024-04" db="EMBL/GenBank/DDBJ databases">
        <title>Salinicola lusitanus LLJ914,a marine bacterium isolated from the Okinawa Trough.</title>
        <authorList>
            <person name="Li J."/>
        </authorList>
    </citation>
    <scope>NUCLEOTIDE SEQUENCE [LARGE SCALE GENOMIC DNA]</scope>
</reference>
<dbReference type="AlphaFoldDB" id="A0AAW0MYI6"/>
<evidence type="ECO:0000256" key="4">
    <source>
        <dbReference type="ARBA" id="ARBA00023034"/>
    </source>
</evidence>
<proteinExistence type="inferred from homology"/>
<evidence type="ECO:0000256" key="2">
    <source>
        <dbReference type="ARBA" id="ARBA00010988"/>
    </source>
</evidence>
<dbReference type="PANTHER" id="PTHR10844">
    <property type="entry name" value="CAVEOLIN"/>
    <property type="match status" value="1"/>
</dbReference>
<dbReference type="GO" id="GO:0051480">
    <property type="term" value="P:regulation of cytosolic calcium ion concentration"/>
    <property type="evidence" value="ECO:0007669"/>
    <property type="project" value="TreeGrafter"/>
</dbReference>
<dbReference type="PANTHER" id="PTHR10844:SF13">
    <property type="entry name" value="CAVEOLIN"/>
    <property type="match status" value="1"/>
</dbReference>
<dbReference type="GO" id="GO:0030154">
    <property type="term" value="P:cell differentiation"/>
    <property type="evidence" value="ECO:0007669"/>
    <property type="project" value="TreeGrafter"/>
</dbReference>
<keyword evidence="8" id="KW-0812">Transmembrane</keyword>
<comment type="similarity">
    <text evidence="2 6">Belongs to the caveolin family.</text>
</comment>
<dbReference type="GO" id="GO:0042383">
    <property type="term" value="C:sarcolemma"/>
    <property type="evidence" value="ECO:0007669"/>
    <property type="project" value="TreeGrafter"/>
</dbReference>
<evidence type="ECO:0000256" key="7">
    <source>
        <dbReference type="SAM" id="MobiDB-lite"/>
    </source>
</evidence>
<dbReference type="GO" id="GO:0005925">
    <property type="term" value="C:focal adhesion"/>
    <property type="evidence" value="ECO:0007669"/>
    <property type="project" value="TreeGrafter"/>
</dbReference>
<organism evidence="9 10">
    <name type="scientific">Mugilogobius chulae</name>
    <name type="common">yellowstripe goby</name>
    <dbReference type="NCBI Taxonomy" id="88201"/>
    <lineage>
        <taxon>Eukaryota</taxon>
        <taxon>Metazoa</taxon>
        <taxon>Chordata</taxon>
        <taxon>Craniata</taxon>
        <taxon>Vertebrata</taxon>
        <taxon>Euteleostomi</taxon>
        <taxon>Actinopterygii</taxon>
        <taxon>Neopterygii</taxon>
        <taxon>Teleostei</taxon>
        <taxon>Neoteleostei</taxon>
        <taxon>Acanthomorphata</taxon>
        <taxon>Gobiaria</taxon>
        <taxon>Gobiiformes</taxon>
        <taxon>Gobioidei</taxon>
        <taxon>Gobiidae</taxon>
        <taxon>Gobionellinae</taxon>
        <taxon>Mugilogobius</taxon>
    </lineage>
</organism>
<dbReference type="GO" id="GO:0060090">
    <property type="term" value="F:molecular adaptor activity"/>
    <property type="evidence" value="ECO:0007669"/>
    <property type="project" value="TreeGrafter"/>
</dbReference>
<comment type="caution">
    <text evidence="9">The sequence shown here is derived from an EMBL/GenBank/DDBJ whole genome shotgun (WGS) entry which is preliminary data.</text>
</comment>
<accession>A0AAW0MYI6</accession>
<evidence type="ECO:0000313" key="10">
    <source>
        <dbReference type="Proteomes" id="UP001460270"/>
    </source>
</evidence>
<keyword evidence="10" id="KW-1185">Reference proteome</keyword>
<dbReference type="GO" id="GO:0005901">
    <property type="term" value="C:caveola"/>
    <property type="evidence" value="ECO:0007669"/>
    <property type="project" value="UniProtKB-SubCell"/>
</dbReference>
<dbReference type="Pfam" id="PF01146">
    <property type="entry name" value="Caveolin"/>
    <property type="match status" value="1"/>
</dbReference>
<evidence type="ECO:0000256" key="3">
    <source>
        <dbReference type="ARBA" id="ARBA00022475"/>
    </source>
</evidence>
<keyword evidence="5 6" id="KW-0472">Membrane</keyword>
<dbReference type="Proteomes" id="UP001460270">
    <property type="component" value="Unassembled WGS sequence"/>
</dbReference>
<dbReference type="InterPro" id="IPR001612">
    <property type="entry name" value="Caveolin"/>
</dbReference>
<comment type="subcellular location">
    <subcellularLocation>
        <location evidence="1 6">Cell membrane</location>
        <topology evidence="1 6">Peripheral membrane protein</topology>
    </subcellularLocation>
    <subcellularLocation>
        <location evidence="6">Golgi apparatus membrane</location>
        <topology evidence="6">Peripheral membrane protein</topology>
    </subcellularLocation>
    <subcellularLocation>
        <location evidence="6">Membrane</location>
        <location evidence="6">Caveola</location>
        <topology evidence="6">Peripheral membrane protein</topology>
    </subcellularLocation>
</comment>
<feature type="transmembrane region" description="Helical" evidence="8">
    <location>
        <begin position="116"/>
        <end position="145"/>
    </location>
</feature>
<keyword evidence="4 6" id="KW-0333">Golgi apparatus</keyword>
<feature type="region of interest" description="Disordered" evidence="7">
    <location>
        <begin position="22"/>
        <end position="68"/>
    </location>
</feature>
<dbReference type="EMBL" id="JBBPFD010000020">
    <property type="protein sequence ID" value="KAK7884767.1"/>
    <property type="molecule type" value="Genomic_DNA"/>
</dbReference>